<sequence>MTQDGTSFMSPPPRRIAGQAVLVHPDDERVLLLDAAGGPYRRLPGGQAKQDEPAHRTVRRLVAAQLGIALPFTGADLAAVDYSPADPSTGSREGYAFVFTVRLTHDQAAQAQARNPDPPGFGWTTPQKLSAVCADRDVLRISEALAWYAVQGSAALLVDGALAA</sequence>
<accession>A0ABN1ZNQ5</accession>
<dbReference type="Gene3D" id="3.90.79.10">
    <property type="entry name" value="Nucleoside Triphosphate Pyrophosphohydrolase"/>
    <property type="match status" value="1"/>
</dbReference>
<comment type="caution">
    <text evidence="1">The sequence shown here is derived from an EMBL/GenBank/DDBJ whole genome shotgun (WGS) entry which is preliminary data.</text>
</comment>
<dbReference type="EMBL" id="BAAANT010000106">
    <property type="protein sequence ID" value="GAA1501564.1"/>
    <property type="molecule type" value="Genomic_DNA"/>
</dbReference>
<dbReference type="RefSeq" id="WP_344469836.1">
    <property type="nucleotide sequence ID" value="NZ_BAAANT010000106.1"/>
</dbReference>
<gene>
    <name evidence="1" type="ORF">GCM10009760_64470</name>
</gene>
<dbReference type="SUPFAM" id="SSF55811">
    <property type="entry name" value="Nudix"/>
    <property type="match status" value="1"/>
</dbReference>
<dbReference type="Proteomes" id="UP001422759">
    <property type="component" value="Unassembled WGS sequence"/>
</dbReference>
<dbReference type="InterPro" id="IPR015797">
    <property type="entry name" value="NUDIX_hydrolase-like_dom_sf"/>
</dbReference>
<evidence type="ECO:0000313" key="1">
    <source>
        <dbReference type="EMBL" id="GAA1501564.1"/>
    </source>
</evidence>
<proteinExistence type="predicted"/>
<reference evidence="1 2" key="1">
    <citation type="journal article" date="2019" name="Int. J. Syst. Evol. Microbiol.">
        <title>The Global Catalogue of Microorganisms (GCM) 10K type strain sequencing project: providing services to taxonomists for standard genome sequencing and annotation.</title>
        <authorList>
            <consortium name="The Broad Institute Genomics Platform"/>
            <consortium name="The Broad Institute Genome Sequencing Center for Infectious Disease"/>
            <person name="Wu L."/>
            <person name="Ma J."/>
        </authorList>
    </citation>
    <scope>NUCLEOTIDE SEQUENCE [LARGE SCALE GENOMIC DNA]</scope>
    <source>
        <strain evidence="1 2">JCM 14560</strain>
    </source>
</reference>
<organism evidence="1 2">
    <name type="scientific">Kitasatospora kazusensis</name>
    <dbReference type="NCBI Taxonomy" id="407974"/>
    <lineage>
        <taxon>Bacteria</taxon>
        <taxon>Bacillati</taxon>
        <taxon>Actinomycetota</taxon>
        <taxon>Actinomycetes</taxon>
        <taxon>Kitasatosporales</taxon>
        <taxon>Streptomycetaceae</taxon>
        <taxon>Kitasatospora</taxon>
    </lineage>
</organism>
<protein>
    <recommendedName>
        <fullName evidence="3">NUDIX hydrolase</fullName>
    </recommendedName>
</protein>
<keyword evidence="2" id="KW-1185">Reference proteome</keyword>
<evidence type="ECO:0000313" key="2">
    <source>
        <dbReference type="Proteomes" id="UP001422759"/>
    </source>
</evidence>
<evidence type="ECO:0008006" key="3">
    <source>
        <dbReference type="Google" id="ProtNLM"/>
    </source>
</evidence>
<name>A0ABN1ZNQ5_9ACTN</name>